<dbReference type="Gene3D" id="3.80.10.10">
    <property type="entry name" value="Ribonuclease Inhibitor"/>
    <property type="match status" value="1"/>
</dbReference>
<evidence type="ECO:0000313" key="1">
    <source>
        <dbReference type="EMBL" id="KAK3901656.1"/>
    </source>
</evidence>
<comment type="caution">
    <text evidence="1">The sequence shown here is derived from an EMBL/GenBank/DDBJ whole genome shotgun (WGS) entry which is preliminary data.</text>
</comment>
<accession>A0AAN6RTK9</accession>
<dbReference type="Proteomes" id="UP001303889">
    <property type="component" value="Unassembled WGS sequence"/>
</dbReference>
<protein>
    <recommendedName>
        <fullName evidence="3">F-box domain-containing protein</fullName>
    </recommendedName>
</protein>
<gene>
    <name evidence="1" type="ORF">C8A05DRAFT_44740</name>
</gene>
<dbReference type="InterPro" id="IPR032675">
    <property type="entry name" value="LRR_dom_sf"/>
</dbReference>
<dbReference type="EMBL" id="MU855564">
    <property type="protein sequence ID" value="KAK3901656.1"/>
    <property type="molecule type" value="Genomic_DNA"/>
</dbReference>
<sequence length="607" mass="68159">MNHDVSELMISSFSGNENDEFGKDKDARLPLLLPKVMEGRPIQSTSLLLCRLPPEILGDIMDLIADDKATLSALALVNSDCRQLARSCQFADVCFDYSPNSTLFLFQLMKEGITRLGQDDPSATTRPPYIGPCIRRVAVKPRPNWVAHAHADLYDAIFGHAANDLSREQRNELTKNATDRYLGIYRNPIQIAMKLAMPNLEALLWHDRLCLDGAFFRTVTSLPIRHLRLAGIHTGEICRLEPPATPLVVPLESLSLRVQLCRDEQFHRSKPAADTNADADADADTWENRSLSPFIETLLRRCSTTLGRLTLSYKAFAGNRSLSFGHEDLFFPRLRYLDISGNMSKPDVRVWSSLFSAPLRHLCFYPDNSPAFKQALSACQPLRDLQTLDISYLHGRDTGTVQLIIDFISRHPHVRKLSIGRTPPQLLDSHLVPLLSGGRWSNLSSLSLVWSDPMIVVETQADATISAASLAAVGSIESLEQLCLSTGQQSGWRHQWLIDHDAHNDALERPELGRVGDVEHLAEGEGNDDGPEDEVWERAHRNRMLREAEKYAAVFSHLEWIYCGQWMLGIRNKPTSEGIIRVAVPLAKKRDSCWTFLNETFGMADHE</sequence>
<proteinExistence type="predicted"/>
<dbReference type="SUPFAM" id="SSF52047">
    <property type="entry name" value="RNI-like"/>
    <property type="match status" value="1"/>
</dbReference>
<organism evidence="1 2">
    <name type="scientific">Staphylotrichum tortipilum</name>
    <dbReference type="NCBI Taxonomy" id="2831512"/>
    <lineage>
        <taxon>Eukaryota</taxon>
        <taxon>Fungi</taxon>
        <taxon>Dikarya</taxon>
        <taxon>Ascomycota</taxon>
        <taxon>Pezizomycotina</taxon>
        <taxon>Sordariomycetes</taxon>
        <taxon>Sordariomycetidae</taxon>
        <taxon>Sordariales</taxon>
        <taxon>Chaetomiaceae</taxon>
        <taxon>Staphylotrichum</taxon>
    </lineage>
</organism>
<name>A0AAN6RTK9_9PEZI</name>
<dbReference type="AlphaFoldDB" id="A0AAN6RTK9"/>
<evidence type="ECO:0000313" key="2">
    <source>
        <dbReference type="Proteomes" id="UP001303889"/>
    </source>
</evidence>
<reference evidence="1" key="1">
    <citation type="journal article" date="2023" name="Mol. Phylogenet. Evol.">
        <title>Genome-scale phylogeny and comparative genomics of the fungal order Sordariales.</title>
        <authorList>
            <person name="Hensen N."/>
            <person name="Bonometti L."/>
            <person name="Westerberg I."/>
            <person name="Brannstrom I.O."/>
            <person name="Guillou S."/>
            <person name="Cros-Aarteil S."/>
            <person name="Calhoun S."/>
            <person name="Haridas S."/>
            <person name="Kuo A."/>
            <person name="Mondo S."/>
            <person name="Pangilinan J."/>
            <person name="Riley R."/>
            <person name="LaButti K."/>
            <person name="Andreopoulos B."/>
            <person name="Lipzen A."/>
            <person name="Chen C."/>
            <person name="Yan M."/>
            <person name="Daum C."/>
            <person name="Ng V."/>
            <person name="Clum A."/>
            <person name="Steindorff A."/>
            <person name="Ohm R.A."/>
            <person name="Martin F."/>
            <person name="Silar P."/>
            <person name="Natvig D.O."/>
            <person name="Lalanne C."/>
            <person name="Gautier V."/>
            <person name="Ament-Velasquez S.L."/>
            <person name="Kruys A."/>
            <person name="Hutchinson M.I."/>
            <person name="Powell A.J."/>
            <person name="Barry K."/>
            <person name="Miller A.N."/>
            <person name="Grigoriev I.V."/>
            <person name="Debuchy R."/>
            <person name="Gladieux P."/>
            <person name="Hiltunen Thoren M."/>
            <person name="Johannesson H."/>
        </authorList>
    </citation>
    <scope>NUCLEOTIDE SEQUENCE</scope>
    <source>
        <strain evidence="1">CBS 103.79</strain>
    </source>
</reference>
<reference evidence="1" key="2">
    <citation type="submission" date="2023-05" db="EMBL/GenBank/DDBJ databases">
        <authorList>
            <consortium name="Lawrence Berkeley National Laboratory"/>
            <person name="Steindorff A."/>
            <person name="Hensen N."/>
            <person name="Bonometti L."/>
            <person name="Westerberg I."/>
            <person name="Brannstrom I.O."/>
            <person name="Guillou S."/>
            <person name="Cros-Aarteil S."/>
            <person name="Calhoun S."/>
            <person name="Haridas S."/>
            <person name="Kuo A."/>
            <person name="Mondo S."/>
            <person name="Pangilinan J."/>
            <person name="Riley R."/>
            <person name="Labutti K."/>
            <person name="Andreopoulos B."/>
            <person name="Lipzen A."/>
            <person name="Chen C."/>
            <person name="Yanf M."/>
            <person name="Daum C."/>
            <person name="Ng V."/>
            <person name="Clum A."/>
            <person name="Ohm R."/>
            <person name="Martin F."/>
            <person name="Silar P."/>
            <person name="Natvig D."/>
            <person name="Lalanne C."/>
            <person name="Gautier V."/>
            <person name="Ament-Velasquez S.L."/>
            <person name="Kruys A."/>
            <person name="Hutchinson M.I."/>
            <person name="Powell A.J."/>
            <person name="Barry K."/>
            <person name="Miller A.N."/>
            <person name="Grigoriev I.V."/>
            <person name="Debuchy R."/>
            <person name="Gladieux P."/>
            <person name="Thoren M.H."/>
            <person name="Johannesson H."/>
        </authorList>
    </citation>
    <scope>NUCLEOTIDE SEQUENCE</scope>
    <source>
        <strain evidence="1">CBS 103.79</strain>
    </source>
</reference>
<keyword evidence="2" id="KW-1185">Reference proteome</keyword>
<evidence type="ECO:0008006" key="3">
    <source>
        <dbReference type="Google" id="ProtNLM"/>
    </source>
</evidence>